<evidence type="ECO:0000313" key="2">
    <source>
        <dbReference type="EMBL" id="KAK7574514.1"/>
    </source>
</evidence>
<name>A0AAN9XYT8_9HEMI</name>
<protein>
    <submittedName>
        <fullName evidence="2">Uncharacterized protein</fullName>
    </submittedName>
</protein>
<sequence length="156" mass="17905">MGFDCRDNQNAVAEPQPLVQPRMFPSPPKLAQFKLMPPLPDYIPCSDMWNPYANFPTVHHSFREGQWWVNRSSFEIDKYYRELEESEKVVADARRRGVPLAKVTEESEKGYEGENPESLFKALRNFQNDGDQLLSISWEIVAEASPDKGQVTTILA</sequence>
<dbReference type="AlphaFoldDB" id="A0AAN9XYT8"/>
<feature type="region of interest" description="Disordered" evidence="1">
    <location>
        <begin position="1"/>
        <end position="20"/>
    </location>
</feature>
<dbReference type="Proteomes" id="UP001367676">
    <property type="component" value="Unassembled WGS sequence"/>
</dbReference>
<evidence type="ECO:0000256" key="1">
    <source>
        <dbReference type="SAM" id="MobiDB-lite"/>
    </source>
</evidence>
<dbReference type="EMBL" id="JBBCAQ010000037">
    <property type="protein sequence ID" value="KAK7574514.1"/>
    <property type="molecule type" value="Genomic_DNA"/>
</dbReference>
<proteinExistence type="predicted"/>
<keyword evidence="3" id="KW-1185">Reference proteome</keyword>
<reference evidence="2 3" key="1">
    <citation type="submission" date="2024-03" db="EMBL/GenBank/DDBJ databases">
        <title>Adaptation during the transition from Ophiocordyceps entomopathogen to insect associate is accompanied by gene loss and intensified selection.</title>
        <authorList>
            <person name="Ward C.M."/>
            <person name="Onetto C.A."/>
            <person name="Borneman A.R."/>
        </authorList>
    </citation>
    <scope>NUCLEOTIDE SEQUENCE [LARGE SCALE GENOMIC DNA]</scope>
    <source>
        <strain evidence="2">AWRI1</strain>
        <tissue evidence="2">Single Adult Female</tissue>
    </source>
</reference>
<gene>
    <name evidence="2" type="ORF">V9T40_011705</name>
</gene>
<evidence type="ECO:0000313" key="3">
    <source>
        <dbReference type="Proteomes" id="UP001367676"/>
    </source>
</evidence>
<accession>A0AAN9XYT8</accession>
<organism evidence="2 3">
    <name type="scientific">Parthenolecanium corni</name>
    <dbReference type="NCBI Taxonomy" id="536013"/>
    <lineage>
        <taxon>Eukaryota</taxon>
        <taxon>Metazoa</taxon>
        <taxon>Ecdysozoa</taxon>
        <taxon>Arthropoda</taxon>
        <taxon>Hexapoda</taxon>
        <taxon>Insecta</taxon>
        <taxon>Pterygota</taxon>
        <taxon>Neoptera</taxon>
        <taxon>Paraneoptera</taxon>
        <taxon>Hemiptera</taxon>
        <taxon>Sternorrhyncha</taxon>
        <taxon>Coccoidea</taxon>
        <taxon>Coccidae</taxon>
        <taxon>Parthenolecanium</taxon>
    </lineage>
</organism>
<comment type="caution">
    <text evidence="2">The sequence shown here is derived from an EMBL/GenBank/DDBJ whole genome shotgun (WGS) entry which is preliminary data.</text>
</comment>